<name>A0A0F9IS61_9ZZZZ</name>
<proteinExistence type="predicted"/>
<accession>A0A0F9IS61</accession>
<gene>
    <name evidence="2" type="ORF">LCGC14_1543890</name>
</gene>
<dbReference type="EMBL" id="LAZR01011717">
    <property type="protein sequence ID" value="KKM60239.1"/>
    <property type="molecule type" value="Genomic_DNA"/>
</dbReference>
<evidence type="ECO:0000313" key="2">
    <source>
        <dbReference type="EMBL" id="KKM60239.1"/>
    </source>
</evidence>
<reference evidence="2" key="1">
    <citation type="journal article" date="2015" name="Nature">
        <title>Complex archaea that bridge the gap between prokaryotes and eukaryotes.</title>
        <authorList>
            <person name="Spang A."/>
            <person name="Saw J.H."/>
            <person name="Jorgensen S.L."/>
            <person name="Zaremba-Niedzwiedzka K."/>
            <person name="Martijn J."/>
            <person name="Lind A.E."/>
            <person name="van Eijk R."/>
            <person name="Schleper C."/>
            <person name="Guy L."/>
            <person name="Ettema T.J."/>
        </authorList>
    </citation>
    <scope>NUCLEOTIDE SEQUENCE</scope>
</reference>
<dbReference type="AlphaFoldDB" id="A0A0F9IS61"/>
<evidence type="ECO:0000256" key="1">
    <source>
        <dbReference type="SAM" id="MobiDB-lite"/>
    </source>
</evidence>
<protein>
    <submittedName>
        <fullName evidence="2">Uncharacterized protein</fullName>
    </submittedName>
</protein>
<feature type="region of interest" description="Disordered" evidence="1">
    <location>
        <begin position="1"/>
        <end position="21"/>
    </location>
</feature>
<comment type="caution">
    <text evidence="2">The sequence shown here is derived from an EMBL/GenBank/DDBJ whole genome shotgun (WGS) entry which is preliminary data.</text>
</comment>
<organism evidence="2">
    <name type="scientific">marine sediment metagenome</name>
    <dbReference type="NCBI Taxonomy" id="412755"/>
    <lineage>
        <taxon>unclassified sequences</taxon>
        <taxon>metagenomes</taxon>
        <taxon>ecological metagenomes</taxon>
    </lineage>
</organism>
<sequence length="55" mass="6135">MNDDQNCGLKGRKKKTHGLNNSGDDLALLLLIMRKISTQIIVLTQNKKLMILGLD</sequence>